<dbReference type="AlphaFoldDB" id="A0A845LDF3"/>
<dbReference type="RefSeq" id="WP_161261963.1">
    <property type="nucleotide sequence ID" value="NZ_JAFBDC010000016.1"/>
</dbReference>
<keyword evidence="3" id="KW-1185">Reference proteome</keyword>
<dbReference type="Proteomes" id="UP000471031">
    <property type="component" value="Unassembled WGS sequence"/>
</dbReference>
<organism evidence="2 3">
    <name type="scientific">Heliomicrobium gestii</name>
    <name type="common">Heliobacterium gestii</name>
    <dbReference type="NCBI Taxonomy" id="2699"/>
    <lineage>
        <taxon>Bacteria</taxon>
        <taxon>Bacillati</taxon>
        <taxon>Bacillota</taxon>
        <taxon>Clostridia</taxon>
        <taxon>Eubacteriales</taxon>
        <taxon>Heliobacteriaceae</taxon>
        <taxon>Heliomicrobium</taxon>
    </lineage>
</organism>
<evidence type="ECO:0000313" key="3">
    <source>
        <dbReference type="Proteomes" id="UP000471031"/>
    </source>
</evidence>
<sequence length="55" mass="6074">MAVLLMLSGAILMVAGFYGLRKSQEQPGQASLPSLTDQERRERLRPCLTSDGRQP</sequence>
<evidence type="ECO:0000313" key="2">
    <source>
        <dbReference type="EMBL" id="MZP43404.1"/>
    </source>
</evidence>
<gene>
    <name evidence="2" type="ORF">GTO89_10160</name>
</gene>
<protein>
    <submittedName>
        <fullName evidence="2">Uncharacterized protein</fullName>
    </submittedName>
</protein>
<dbReference type="EMBL" id="WXEX01000007">
    <property type="protein sequence ID" value="MZP43404.1"/>
    <property type="molecule type" value="Genomic_DNA"/>
</dbReference>
<proteinExistence type="predicted"/>
<feature type="region of interest" description="Disordered" evidence="1">
    <location>
        <begin position="25"/>
        <end position="55"/>
    </location>
</feature>
<feature type="compositionally biased region" description="Polar residues" evidence="1">
    <location>
        <begin position="25"/>
        <end position="36"/>
    </location>
</feature>
<name>A0A845LDF3_HELGE</name>
<evidence type="ECO:0000256" key="1">
    <source>
        <dbReference type="SAM" id="MobiDB-lite"/>
    </source>
</evidence>
<comment type="caution">
    <text evidence="2">The sequence shown here is derived from an EMBL/GenBank/DDBJ whole genome shotgun (WGS) entry which is preliminary data.</text>
</comment>
<accession>A0A845LDF3</accession>
<reference evidence="2 3" key="1">
    <citation type="submission" date="2020-01" db="EMBL/GenBank/DDBJ databases">
        <title>Whole genome sequence of Heliobacterium gestii DSM 11169.</title>
        <authorList>
            <person name="Kyndt J.A."/>
            <person name="Meyer T.E."/>
        </authorList>
    </citation>
    <scope>NUCLEOTIDE SEQUENCE [LARGE SCALE GENOMIC DNA]</scope>
    <source>
        <strain evidence="2 3">DSM 11169</strain>
    </source>
</reference>